<gene>
    <name evidence="1" type="ORF">MM171A01172_0009</name>
    <name evidence="2" type="ORF">MM171B00869_0009</name>
</gene>
<proteinExistence type="predicted"/>
<dbReference type="EMBL" id="MT143643">
    <property type="protein sequence ID" value="QJA99323.1"/>
    <property type="molecule type" value="Genomic_DNA"/>
</dbReference>
<evidence type="ECO:0000313" key="2">
    <source>
        <dbReference type="EMBL" id="QJB03179.1"/>
    </source>
</evidence>
<evidence type="ECO:0000313" key="1">
    <source>
        <dbReference type="EMBL" id="QJA99323.1"/>
    </source>
</evidence>
<organism evidence="2">
    <name type="scientific">viral metagenome</name>
    <dbReference type="NCBI Taxonomy" id="1070528"/>
    <lineage>
        <taxon>unclassified sequences</taxon>
        <taxon>metagenomes</taxon>
        <taxon>organismal metagenomes</taxon>
    </lineage>
</organism>
<dbReference type="AlphaFoldDB" id="A0A6M3MDA7"/>
<accession>A0A6M3MDA7</accession>
<dbReference type="EMBL" id="MT143829">
    <property type="protein sequence ID" value="QJB03179.1"/>
    <property type="molecule type" value="Genomic_DNA"/>
</dbReference>
<protein>
    <submittedName>
        <fullName evidence="2">Uncharacterized protein</fullName>
    </submittedName>
</protein>
<reference evidence="2" key="1">
    <citation type="submission" date="2020-03" db="EMBL/GenBank/DDBJ databases">
        <title>The deep terrestrial virosphere.</title>
        <authorList>
            <person name="Holmfeldt K."/>
            <person name="Nilsson E."/>
            <person name="Simone D."/>
            <person name="Lopez-Fernandez M."/>
            <person name="Wu X."/>
            <person name="de Brujin I."/>
            <person name="Lundin D."/>
            <person name="Andersson A."/>
            <person name="Bertilsson S."/>
            <person name="Dopson M."/>
        </authorList>
    </citation>
    <scope>NUCLEOTIDE SEQUENCE</scope>
    <source>
        <strain evidence="1">MM171A01172</strain>
        <strain evidence="2">MM171B00869</strain>
    </source>
</reference>
<name>A0A6M3MDA7_9ZZZZ</name>
<sequence>MELMDIRQNIRKSRATLNRWLRVIQDDKYLIRRRRIKKDPRYGLMFKSTLYKITIKGLRLLSRFGVDVSKEIAQYEKWLEEINPDRKQDKIKKILAAADRHDRNEEFMADIAEKLKKNIVAP</sequence>